<feature type="domain" description="HTH merR-type" evidence="6">
    <location>
        <begin position="4"/>
        <end position="72"/>
    </location>
</feature>
<keyword evidence="4" id="KW-0804">Transcription</keyword>
<keyword evidence="2" id="KW-0805">Transcription regulation</keyword>
<evidence type="ECO:0000259" key="6">
    <source>
        <dbReference type="PROSITE" id="PS50937"/>
    </source>
</evidence>
<dbReference type="CDD" id="cd01109">
    <property type="entry name" value="HTH_YyaN"/>
    <property type="match status" value="1"/>
</dbReference>
<comment type="caution">
    <text evidence="7">The sequence shown here is derived from an EMBL/GenBank/DDBJ whole genome shotgun (WGS) entry which is preliminary data.</text>
</comment>
<organism evidence="7 8">
    <name type="scientific">Secundilactobacillus collinoides DSM 20515 = JCM 1123</name>
    <dbReference type="NCBI Taxonomy" id="1423733"/>
    <lineage>
        <taxon>Bacteria</taxon>
        <taxon>Bacillati</taxon>
        <taxon>Bacillota</taxon>
        <taxon>Bacilli</taxon>
        <taxon>Lactobacillales</taxon>
        <taxon>Lactobacillaceae</taxon>
        <taxon>Secundilactobacillus</taxon>
    </lineage>
</organism>
<sequence length="126" mass="14535">MNPMTTIKEVSAITGLSAYAIRFYERKGLLQVPRNANGIRDFDQASITKIQAIAHYRNVGMSLEDIKVVFDNYENHELSVRLLKETKAKLDQEIASLENTRAYLINKIALHQRIANQERKNHHDQK</sequence>
<dbReference type="InterPro" id="IPR047057">
    <property type="entry name" value="MerR_fam"/>
</dbReference>
<dbReference type="GO" id="GO:0003700">
    <property type="term" value="F:DNA-binding transcription factor activity"/>
    <property type="evidence" value="ECO:0007669"/>
    <property type="project" value="InterPro"/>
</dbReference>
<keyword evidence="3" id="KW-0238">DNA-binding</keyword>
<keyword evidence="5" id="KW-0175">Coiled coil</keyword>
<feature type="coiled-coil region" evidence="5">
    <location>
        <begin position="73"/>
        <end position="107"/>
    </location>
</feature>
<dbReference type="InterPro" id="IPR000551">
    <property type="entry name" value="MerR-type_HTH_dom"/>
</dbReference>
<dbReference type="Gene3D" id="1.10.1660.10">
    <property type="match status" value="1"/>
</dbReference>
<dbReference type="PANTHER" id="PTHR30204">
    <property type="entry name" value="REDOX-CYCLING DRUG-SENSING TRANSCRIPTIONAL ACTIVATOR SOXR"/>
    <property type="match status" value="1"/>
</dbReference>
<dbReference type="PROSITE" id="PS50937">
    <property type="entry name" value="HTH_MERR_2"/>
    <property type="match status" value="1"/>
</dbReference>
<protein>
    <recommendedName>
        <fullName evidence="6">HTH merR-type domain-containing protein</fullName>
    </recommendedName>
</protein>
<accession>A0A0R2BN95</accession>
<evidence type="ECO:0000256" key="2">
    <source>
        <dbReference type="ARBA" id="ARBA00023015"/>
    </source>
</evidence>
<dbReference type="SUPFAM" id="SSF46955">
    <property type="entry name" value="Putative DNA-binding domain"/>
    <property type="match status" value="1"/>
</dbReference>
<reference evidence="7 8" key="1">
    <citation type="journal article" date="2015" name="Genome Announc.">
        <title>Expanding the biotechnology potential of lactobacilli through comparative genomics of 213 strains and associated genera.</title>
        <authorList>
            <person name="Sun Z."/>
            <person name="Harris H.M."/>
            <person name="McCann A."/>
            <person name="Guo C."/>
            <person name="Argimon S."/>
            <person name="Zhang W."/>
            <person name="Yang X."/>
            <person name="Jeffery I.B."/>
            <person name="Cooney J.C."/>
            <person name="Kagawa T.F."/>
            <person name="Liu W."/>
            <person name="Song Y."/>
            <person name="Salvetti E."/>
            <person name="Wrobel A."/>
            <person name="Rasinkangas P."/>
            <person name="Parkhill J."/>
            <person name="Rea M.C."/>
            <person name="O'Sullivan O."/>
            <person name="Ritari J."/>
            <person name="Douillard F.P."/>
            <person name="Paul Ross R."/>
            <person name="Yang R."/>
            <person name="Briner A.E."/>
            <person name="Felis G.E."/>
            <person name="de Vos W.M."/>
            <person name="Barrangou R."/>
            <person name="Klaenhammer T.R."/>
            <person name="Caufield P.W."/>
            <person name="Cui Y."/>
            <person name="Zhang H."/>
            <person name="O'Toole P.W."/>
        </authorList>
    </citation>
    <scope>NUCLEOTIDE SEQUENCE [LARGE SCALE GENOMIC DNA]</scope>
    <source>
        <strain evidence="7 8">DSM 20515</strain>
    </source>
</reference>
<dbReference type="AlphaFoldDB" id="A0A0R2BN95"/>
<dbReference type="STRING" id="33960.TY91_11200"/>
<dbReference type="GO" id="GO:0003677">
    <property type="term" value="F:DNA binding"/>
    <property type="evidence" value="ECO:0007669"/>
    <property type="project" value="UniProtKB-KW"/>
</dbReference>
<keyword evidence="1" id="KW-0678">Repressor</keyword>
<evidence type="ECO:0000256" key="3">
    <source>
        <dbReference type="ARBA" id="ARBA00023125"/>
    </source>
</evidence>
<dbReference type="Pfam" id="PF13411">
    <property type="entry name" value="MerR_1"/>
    <property type="match status" value="1"/>
</dbReference>
<dbReference type="EMBL" id="AYYR01000009">
    <property type="protein sequence ID" value="KRM77689.1"/>
    <property type="molecule type" value="Genomic_DNA"/>
</dbReference>
<evidence type="ECO:0000256" key="5">
    <source>
        <dbReference type="SAM" id="Coils"/>
    </source>
</evidence>
<name>A0A0R2BN95_SECCO</name>
<evidence type="ECO:0000313" key="8">
    <source>
        <dbReference type="Proteomes" id="UP000051845"/>
    </source>
</evidence>
<dbReference type="PANTHER" id="PTHR30204:SF69">
    <property type="entry name" value="MERR-FAMILY TRANSCRIPTIONAL REGULATOR"/>
    <property type="match status" value="1"/>
</dbReference>
<evidence type="ECO:0000256" key="4">
    <source>
        <dbReference type="ARBA" id="ARBA00023163"/>
    </source>
</evidence>
<dbReference type="SMART" id="SM00422">
    <property type="entry name" value="HTH_MERR"/>
    <property type="match status" value="1"/>
</dbReference>
<proteinExistence type="predicted"/>
<gene>
    <name evidence="7" type="ORF">FC82_GL003060</name>
</gene>
<dbReference type="Proteomes" id="UP000051845">
    <property type="component" value="Unassembled WGS sequence"/>
</dbReference>
<dbReference type="PRINTS" id="PR00040">
    <property type="entry name" value="HTHMERR"/>
</dbReference>
<dbReference type="InterPro" id="IPR009061">
    <property type="entry name" value="DNA-bd_dom_put_sf"/>
</dbReference>
<dbReference type="PATRIC" id="fig|1423733.4.peg.3184"/>
<evidence type="ECO:0000256" key="1">
    <source>
        <dbReference type="ARBA" id="ARBA00022491"/>
    </source>
</evidence>
<evidence type="ECO:0000313" key="7">
    <source>
        <dbReference type="EMBL" id="KRM77689.1"/>
    </source>
</evidence>